<dbReference type="PROSITE" id="PS50995">
    <property type="entry name" value="HTH_MARR_2"/>
    <property type="match status" value="1"/>
</dbReference>
<keyword evidence="6" id="KW-1185">Reference proteome</keyword>
<dbReference type="InterPro" id="IPR036390">
    <property type="entry name" value="WH_DNA-bd_sf"/>
</dbReference>
<dbReference type="PANTHER" id="PTHR33164:SF64">
    <property type="entry name" value="TRANSCRIPTIONAL REGULATOR SLYA"/>
    <property type="match status" value="1"/>
</dbReference>
<feature type="domain" description="HTH marR-type" evidence="4">
    <location>
        <begin position="5"/>
        <end position="137"/>
    </location>
</feature>
<name>A0ABT3H2P3_9RHOB</name>
<dbReference type="PRINTS" id="PR00598">
    <property type="entry name" value="HTHMARR"/>
</dbReference>
<evidence type="ECO:0000259" key="4">
    <source>
        <dbReference type="PROSITE" id="PS50995"/>
    </source>
</evidence>
<gene>
    <name evidence="5" type="ORF">OKW52_17865</name>
</gene>
<dbReference type="PANTHER" id="PTHR33164">
    <property type="entry name" value="TRANSCRIPTIONAL REGULATOR, MARR FAMILY"/>
    <property type="match status" value="1"/>
</dbReference>
<dbReference type="Proteomes" id="UP001208938">
    <property type="component" value="Unassembled WGS sequence"/>
</dbReference>
<evidence type="ECO:0000256" key="1">
    <source>
        <dbReference type="ARBA" id="ARBA00023015"/>
    </source>
</evidence>
<dbReference type="Gene3D" id="1.10.10.10">
    <property type="entry name" value="Winged helix-like DNA-binding domain superfamily/Winged helix DNA-binding domain"/>
    <property type="match status" value="1"/>
</dbReference>
<comment type="caution">
    <text evidence="5">The sequence shown here is derived from an EMBL/GenBank/DDBJ whole genome shotgun (WGS) entry which is preliminary data.</text>
</comment>
<evidence type="ECO:0000256" key="3">
    <source>
        <dbReference type="ARBA" id="ARBA00023163"/>
    </source>
</evidence>
<dbReference type="SMART" id="SM00347">
    <property type="entry name" value="HTH_MARR"/>
    <property type="match status" value="1"/>
</dbReference>
<dbReference type="InterPro" id="IPR000835">
    <property type="entry name" value="HTH_MarR-typ"/>
</dbReference>
<evidence type="ECO:0000313" key="6">
    <source>
        <dbReference type="Proteomes" id="UP001208938"/>
    </source>
</evidence>
<evidence type="ECO:0000256" key="2">
    <source>
        <dbReference type="ARBA" id="ARBA00023125"/>
    </source>
</evidence>
<dbReference type="SUPFAM" id="SSF46785">
    <property type="entry name" value="Winged helix' DNA-binding domain"/>
    <property type="match status" value="1"/>
</dbReference>
<dbReference type="RefSeq" id="WP_264506897.1">
    <property type="nucleotide sequence ID" value="NZ_JAPDFL010000001.1"/>
</dbReference>
<keyword evidence="3" id="KW-0804">Transcription</keyword>
<dbReference type="EMBL" id="JAPDFL010000001">
    <property type="protein sequence ID" value="MCW1934069.1"/>
    <property type="molecule type" value="Genomic_DNA"/>
</dbReference>
<accession>A0ABT3H2P3</accession>
<reference evidence="5 6" key="1">
    <citation type="submission" date="2022-10" db="EMBL/GenBank/DDBJ databases">
        <title>Pararhodobacter sp. nov., isolated from marine algae.</title>
        <authorList>
            <person name="Choi B.J."/>
            <person name="Kim J.M."/>
            <person name="Lee J.K."/>
            <person name="Choi D.G."/>
            <person name="Jeon C.O."/>
        </authorList>
    </citation>
    <scope>NUCLEOTIDE SEQUENCE [LARGE SCALE GENOMIC DNA]</scope>
    <source>
        <strain evidence="5 6">ZQ420</strain>
    </source>
</reference>
<evidence type="ECO:0000313" key="5">
    <source>
        <dbReference type="EMBL" id="MCW1934069.1"/>
    </source>
</evidence>
<keyword evidence="1" id="KW-0805">Transcription regulation</keyword>
<protein>
    <submittedName>
        <fullName evidence="5">MarR family transcriptional regulator</fullName>
    </submittedName>
</protein>
<organism evidence="5 6">
    <name type="scientific">Pararhodobacter zhoushanensis</name>
    <dbReference type="NCBI Taxonomy" id="2479545"/>
    <lineage>
        <taxon>Bacteria</taxon>
        <taxon>Pseudomonadati</taxon>
        <taxon>Pseudomonadota</taxon>
        <taxon>Alphaproteobacteria</taxon>
        <taxon>Rhodobacterales</taxon>
        <taxon>Paracoccaceae</taxon>
        <taxon>Pararhodobacter</taxon>
    </lineage>
</organism>
<proteinExistence type="predicted"/>
<dbReference type="InterPro" id="IPR036388">
    <property type="entry name" value="WH-like_DNA-bd_sf"/>
</dbReference>
<keyword evidence="2" id="KW-0238">DNA-binding</keyword>
<sequence>MATHSSPLLALLIDTARVMRSEFSRRARDHKLSLLQWRTLGVLARQDGLTQSVIAARIEVSPMTMSDTIDRLEKHGYVRREPDPTDSRAKLVLLTPAALPIIEEMRLVAQHMMERALTGIAPDESETLIRLLGQIMTNLETTAPCDAAINE</sequence>
<dbReference type="InterPro" id="IPR039422">
    <property type="entry name" value="MarR/SlyA-like"/>
</dbReference>
<dbReference type="Pfam" id="PF12802">
    <property type="entry name" value="MarR_2"/>
    <property type="match status" value="1"/>
</dbReference>